<feature type="region of interest" description="Disordered" evidence="1">
    <location>
        <begin position="1"/>
        <end position="290"/>
    </location>
</feature>
<feature type="compositionally biased region" description="Basic and acidic residues" evidence="1">
    <location>
        <begin position="271"/>
        <end position="283"/>
    </location>
</feature>
<feature type="non-terminal residue" evidence="2">
    <location>
        <position position="290"/>
    </location>
</feature>
<name>A0A433TAM0_ELYCH</name>
<feature type="compositionally biased region" description="Acidic residues" evidence="1">
    <location>
        <begin position="104"/>
        <end position="119"/>
    </location>
</feature>
<reference evidence="2 3" key="1">
    <citation type="submission" date="2019-01" db="EMBL/GenBank/DDBJ databases">
        <title>A draft genome assembly of the solar-powered sea slug Elysia chlorotica.</title>
        <authorList>
            <person name="Cai H."/>
            <person name="Li Q."/>
            <person name="Fang X."/>
            <person name="Li J."/>
            <person name="Curtis N.E."/>
            <person name="Altenburger A."/>
            <person name="Shibata T."/>
            <person name="Feng M."/>
            <person name="Maeda T."/>
            <person name="Schwartz J.A."/>
            <person name="Shigenobu S."/>
            <person name="Lundholm N."/>
            <person name="Nishiyama T."/>
            <person name="Yang H."/>
            <person name="Hasebe M."/>
            <person name="Li S."/>
            <person name="Pierce S.K."/>
            <person name="Wang J."/>
        </authorList>
    </citation>
    <scope>NUCLEOTIDE SEQUENCE [LARGE SCALE GENOMIC DNA]</scope>
    <source>
        <strain evidence="2">EC2010</strain>
        <tissue evidence="2">Whole organism of an adult</tissue>
    </source>
</reference>
<evidence type="ECO:0000256" key="1">
    <source>
        <dbReference type="SAM" id="MobiDB-lite"/>
    </source>
</evidence>
<keyword evidence="3" id="KW-1185">Reference proteome</keyword>
<sequence length="290" mass="32695">MPSRLTAYKEARASSEREYQRARESAEMASRLAARAALGASEPSYERPTAGAGYSLSSSDSATSTARSMRSQPSSKKRSSVRSWGSDRSKRSNLQKPGRGSMDELPEQIDFTEETDADEAAVGVSQEKPQWQRTERRSTRTSEKAKSSGTWQQSDTDVSDVSDDVAEAEEQEEQEALKKRVGKKRVKADKRKLRVRKKKKSLASPDPSKMEQSRSQSDSDDPGRTPRQQAEQEGEMEDKPAYGFRDGEWEDKPADGYPEDQQAEFGNLSDTEQRESFKQDWRAYRGPPRY</sequence>
<accession>A0A433TAM0</accession>
<evidence type="ECO:0000313" key="3">
    <source>
        <dbReference type="Proteomes" id="UP000271974"/>
    </source>
</evidence>
<comment type="caution">
    <text evidence="2">The sequence shown here is derived from an EMBL/GenBank/DDBJ whole genome shotgun (WGS) entry which is preliminary data.</text>
</comment>
<feature type="compositionally biased region" description="Low complexity" evidence="1">
    <location>
        <begin position="27"/>
        <end position="42"/>
    </location>
</feature>
<dbReference type="AlphaFoldDB" id="A0A433TAM0"/>
<proteinExistence type="predicted"/>
<gene>
    <name evidence="2" type="ORF">EGW08_013612</name>
</gene>
<feature type="compositionally biased region" description="Acidic residues" evidence="1">
    <location>
        <begin position="157"/>
        <end position="174"/>
    </location>
</feature>
<feature type="compositionally biased region" description="Basic and acidic residues" evidence="1">
    <location>
        <begin position="237"/>
        <end position="254"/>
    </location>
</feature>
<feature type="compositionally biased region" description="Low complexity" evidence="1">
    <location>
        <begin position="55"/>
        <end position="71"/>
    </location>
</feature>
<organism evidence="2 3">
    <name type="scientific">Elysia chlorotica</name>
    <name type="common">Eastern emerald elysia</name>
    <name type="synonym">Sea slug</name>
    <dbReference type="NCBI Taxonomy" id="188477"/>
    <lineage>
        <taxon>Eukaryota</taxon>
        <taxon>Metazoa</taxon>
        <taxon>Spiralia</taxon>
        <taxon>Lophotrochozoa</taxon>
        <taxon>Mollusca</taxon>
        <taxon>Gastropoda</taxon>
        <taxon>Heterobranchia</taxon>
        <taxon>Euthyneura</taxon>
        <taxon>Panpulmonata</taxon>
        <taxon>Sacoglossa</taxon>
        <taxon>Placobranchoidea</taxon>
        <taxon>Plakobranchidae</taxon>
        <taxon>Elysia</taxon>
    </lineage>
</organism>
<feature type="compositionally biased region" description="Basic residues" evidence="1">
    <location>
        <begin position="179"/>
        <end position="201"/>
    </location>
</feature>
<dbReference type="Proteomes" id="UP000271974">
    <property type="component" value="Unassembled WGS sequence"/>
</dbReference>
<feature type="compositionally biased region" description="Basic and acidic residues" evidence="1">
    <location>
        <begin position="7"/>
        <end position="26"/>
    </location>
</feature>
<feature type="compositionally biased region" description="Basic and acidic residues" evidence="1">
    <location>
        <begin position="133"/>
        <end position="146"/>
    </location>
</feature>
<dbReference type="EMBL" id="RQTK01000498">
    <property type="protein sequence ID" value="RUS78642.1"/>
    <property type="molecule type" value="Genomic_DNA"/>
</dbReference>
<protein>
    <submittedName>
        <fullName evidence="2">Uncharacterized protein</fullName>
    </submittedName>
</protein>
<evidence type="ECO:0000313" key="2">
    <source>
        <dbReference type="EMBL" id="RUS78642.1"/>
    </source>
</evidence>